<evidence type="ECO:0000313" key="4">
    <source>
        <dbReference type="EMBL" id="MBD2767874.1"/>
    </source>
</evidence>
<dbReference type="EMBL" id="JACXAD010000007">
    <property type="protein sequence ID" value="MBD2767874.1"/>
    <property type="molecule type" value="Genomic_DNA"/>
</dbReference>
<sequence length="261" mass="28218">MNKLHPPDVAASRAAPAGPVITCELLTKRFGDFVAVNAISFEVAAGEIFGFLGANGAGKTTAMRMLCGLLGPTEGAATVAGFDVFRQPELIKQHIGYMSQKFSLYEDLTVGENIRFYGGVYGLKGAVIREKTTALLQRLGLEAERNTLVGSLPLGWKQKLAFSVALLHEPAVIFLDEPTGGVDPITRRQFWDLIYEAAAAGTTIFITTHYMDEAEYCDRVSIMVDGKIEALASPAGLKRQFGVATMDEVFLHLARGAKNTE</sequence>
<comment type="caution">
    <text evidence="4">The sequence shown here is derived from an EMBL/GenBank/DDBJ whole genome shotgun (WGS) entry which is preliminary data.</text>
</comment>
<keyword evidence="1" id="KW-0547">Nucleotide-binding</keyword>
<reference evidence="4" key="1">
    <citation type="submission" date="2020-09" db="EMBL/GenBank/DDBJ databases">
        <authorList>
            <person name="Kim M.K."/>
        </authorList>
    </citation>
    <scope>NUCLEOTIDE SEQUENCE</scope>
    <source>
        <strain evidence="4">BT664</strain>
    </source>
</reference>
<protein>
    <submittedName>
        <fullName evidence="4">ABC transporter ATP-binding protein</fullName>
    </submittedName>
</protein>
<evidence type="ECO:0000256" key="1">
    <source>
        <dbReference type="ARBA" id="ARBA00022741"/>
    </source>
</evidence>
<accession>A0A927GJ77</accession>
<evidence type="ECO:0000259" key="3">
    <source>
        <dbReference type="PROSITE" id="PS50893"/>
    </source>
</evidence>
<dbReference type="AlphaFoldDB" id="A0A927GJ77"/>
<organism evidence="4 5">
    <name type="scientific">Hymenobacter montanus</name>
    <dbReference type="NCBI Taxonomy" id="2771359"/>
    <lineage>
        <taxon>Bacteria</taxon>
        <taxon>Pseudomonadati</taxon>
        <taxon>Bacteroidota</taxon>
        <taxon>Cytophagia</taxon>
        <taxon>Cytophagales</taxon>
        <taxon>Hymenobacteraceae</taxon>
        <taxon>Hymenobacter</taxon>
    </lineage>
</organism>
<dbReference type="SMART" id="SM00382">
    <property type="entry name" value="AAA"/>
    <property type="match status" value="1"/>
</dbReference>
<dbReference type="GO" id="GO:0005524">
    <property type="term" value="F:ATP binding"/>
    <property type="evidence" value="ECO:0007669"/>
    <property type="project" value="UniProtKB-KW"/>
</dbReference>
<evidence type="ECO:0000256" key="2">
    <source>
        <dbReference type="ARBA" id="ARBA00022840"/>
    </source>
</evidence>
<dbReference type="RefSeq" id="WP_191004688.1">
    <property type="nucleotide sequence ID" value="NZ_JACXAD010000007.1"/>
</dbReference>
<dbReference type="Pfam" id="PF00005">
    <property type="entry name" value="ABC_tran"/>
    <property type="match status" value="1"/>
</dbReference>
<evidence type="ECO:0000313" key="5">
    <source>
        <dbReference type="Proteomes" id="UP000612233"/>
    </source>
</evidence>
<name>A0A927GJ77_9BACT</name>
<dbReference type="GO" id="GO:0016887">
    <property type="term" value="F:ATP hydrolysis activity"/>
    <property type="evidence" value="ECO:0007669"/>
    <property type="project" value="InterPro"/>
</dbReference>
<dbReference type="InterPro" id="IPR003593">
    <property type="entry name" value="AAA+_ATPase"/>
</dbReference>
<dbReference type="PROSITE" id="PS50893">
    <property type="entry name" value="ABC_TRANSPORTER_2"/>
    <property type="match status" value="1"/>
</dbReference>
<dbReference type="PANTHER" id="PTHR43038">
    <property type="entry name" value="ATP-BINDING CASSETTE, SUB-FAMILY H, MEMBER 1"/>
    <property type="match status" value="1"/>
</dbReference>
<dbReference type="PANTHER" id="PTHR43038:SF3">
    <property type="entry name" value="ABC TRANSPORTER G FAMILY MEMBER 20 ISOFORM X1"/>
    <property type="match status" value="1"/>
</dbReference>
<dbReference type="InterPro" id="IPR027417">
    <property type="entry name" value="P-loop_NTPase"/>
</dbReference>
<dbReference type="Proteomes" id="UP000612233">
    <property type="component" value="Unassembled WGS sequence"/>
</dbReference>
<keyword evidence="5" id="KW-1185">Reference proteome</keyword>
<dbReference type="Gene3D" id="3.40.50.300">
    <property type="entry name" value="P-loop containing nucleotide triphosphate hydrolases"/>
    <property type="match status" value="1"/>
</dbReference>
<proteinExistence type="predicted"/>
<dbReference type="SUPFAM" id="SSF52540">
    <property type="entry name" value="P-loop containing nucleoside triphosphate hydrolases"/>
    <property type="match status" value="1"/>
</dbReference>
<dbReference type="CDD" id="cd03230">
    <property type="entry name" value="ABC_DR_subfamily_A"/>
    <property type="match status" value="1"/>
</dbReference>
<keyword evidence="2 4" id="KW-0067">ATP-binding</keyword>
<feature type="domain" description="ABC transporter" evidence="3">
    <location>
        <begin position="21"/>
        <end position="250"/>
    </location>
</feature>
<dbReference type="InterPro" id="IPR003439">
    <property type="entry name" value="ABC_transporter-like_ATP-bd"/>
</dbReference>
<gene>
    <name evidence="4" type="ORF">IC235_08205</name>
</gene>